<dbReference type="Gene3D" id="2.130.10.10">
    <property type="entry name" value="YVTN repeat-like/Quinoprotein amine dehydrogenase"/>
    <property type="match status" value="1"/>
</dbReference>
<dbReference type="PROSITE" id="PS00678">
    <property type="entry name" value="WD_REPEATS_1"/>
    <property type="match status" value="1"/>
</dbReference>
<proteinExistence type="predicted"/>
<dbReference type="SUPFAM" id="SSF50978">
    <property type="entry name" value="WD40 repeat-like"/>
    <property type="match status" value="1"/>
</dbReference>
<feature type="region of interest" description="Disordered" evidence="6">
    <location>
        <begin position="45"/>
        <end position="76"/>
    </location>
</feature>
<dbReference type="Pfam" id="PF00400">
    <property type="entry name" value="WD40"/>
    <property type="match status" value="2"/>
</dbReference>
<evidence type="ECO:0000256" key="3">
    <source>
        <dbReference type="ARBA" id="ARBA00022737"/>
    </source>
</evidence>
<keyword evidence="3" id="KW-0677">Repeat</keyword>
<evidence type="ECO:0000313" key="8">
    <source>
        <dbReference type="Proteomes" id="UP000316079"/>
    </source>
</evidence>
<dbReference type="InterPro" id="IPR036322">
    <property type="entry name" value="WD40_repeat_dom_sf"/>
</dbReference>
<gene>
    <name evidence="7" type="ORF">DNTS_032417</name>
</gene>
<protein>
    <submittedName>
        <fullName evidence="7">Uncharacterized protein</fullName>
    </submittedName>
</protein>
<dbReference type="InterPro" id="IPR019775">
    <property type="entry name" value="WD40_repeat_CS"/>
</dbReference>
<sequence length="376" mass="41463">MGLCGHRTYVRQLLMAGFVAREVLYYRFHDSVGVPRWTVLMPNTSHRRSAKPAGDPCPRPPSSNQRFSPPDPGITRQELETSLDGEFTEEPQLVCDAPHDGDVMDLQTLSSSHVWKRAHGYSCDGAPCTAIVCRSPEIVSVGEDGRIILYKADQAEVTRTIENADSSTIHGVTFLRTTEVLTVNSIGQLKIWDFRLQRDSPAQILSLYAPRTGERVPLQCVDKHPNQQHIVATGGQDGMLSIWDVRQGNTPFSLIEAHSAEMWEVHFHPSNPTHLFTCSEDGSLLHWESTSASDISTLLQRGWSSRVASHNTSALAGDQGSVVSTWLSGDSSKNRLEATHMLPSQSLSVNSLDVLEQCLVCGTDGEAVYIHRQVPV</sequence>
<dbReference type="PANTHER" id="PTHR22652:SF0">
    <property type="entry name" value="NUCLEOPORIN NUP43"/>
    <property type="match status" value="1"/>
</dbReference>
<dbReference type="GO" id="GO:0031080">
    <property type="term" value="C:nuclear pore outer ring"/>
    <property type="evidence" value="ECO:0007669"/>
    <property type="project" value="TreeGrafter"/>
</dbReference>
<feature type="repeat" description="WD" evidence="5">
    <location>
        <begin position="211"/>
        <end position="253"/>
    </location>
</feature>
<evidence type="ECO:0000256" key="6">
    <source>
        <dbReference type="SAM" id="MobiDB-lite"/>
    </source>
</evidence>
<dbReference type="EMBL" id="SRMA01027142">
    <property type="protein sequence ID" value="TRY59168.1"/>
    <property type="molecule type" value="Genomic_DNA"/>
</dbReference>
<keyword evidence="4" id="KW-0539">Nucleus</keyword>
<dbReference type="STRING" id="623744.A0A553N170"/>
<comment type="subcellular location">
    <subcellularLocation>
        <location evidence="1">Nucleus</location>
    </subcellularLocation>
</comment>
<dbReference type="PANTHER" id="PTHR22652">
    <property type="entry name" value="NUCLEOPORIN NUP43"/>
    <property type="match status" value="1"/>
</dbReference>
<dbReference type="PROSITE" id="PS50082">
    <property type="entry name" value="WD_REPEATS_2"/>
    <property type="match status" value="2"/>
</dbReference>
<evidence type="ECO:0000256" key="1">
    <source>
        <dbReference type="ARBA" id="ARBA00004123"/>
    </source>
</evidence>
<dbReference type="SMART" id="SM00320">
    <property type="entry name" value="WD40"/>
    <property type="match status" value="4"/>
</dbReference>
<dbReference type="InterPro" id="IPR015943">
    <property type="entry name" value="WD40/YVTN_repeat-like_dom_sf"/>
</dbReference>
<reference evidence="7 8" key="1">
    <citation type="journal article" date="2019" name="Sci. Data">
        <title>Hybrid genome assembly and annotation of Danionella translucida.</title>
        <authorList>
            <person name="Kadobianskyi M."/>
            <person name="Schulze L."/>
            <person name="Schuelke M."/>
            <person name="Judkewitz B."/>
        </authorList>
    </citation>
    <scope>NUCLEOTIDE SEQUENCE [LARGE SCALE GENOMIC DNA]</scope>
    <source>
        <strain evidence="7 8">Bolton</strain>
    </source>
</reference>
<dbReference type="InterPro" id="IPR001680">
    <property type="entry name" value="WD40_rpt"/>
</dbReference>
<name>A0A553N170_9TELE</name>
<keyword evidence="2 5" id="KW-0853">WD repeat</keyword>
<evidence type="ECO:0000256" key="5">
    <source>
        <dbReference type="PROSITE-ProRule" id="PRU00221"/>
    </source>
</evidence>
<dbReference type="Proteomes" id="UP000316079">
    <property type="component" value="Unassembled WGS sequence"/>
</dbReference>
<feature type="repeat" description="WD" evidence="5">
    <location>
        <begin position="255"/>
        <end position="297"/>
    </location>
</feature>
<dbReference type="OrthoDB" id="9890280at2759"/>
<evidence type="ECO:0000256" key="4">
    <source>
        <dbReference type="ARBA" id="ARBA00023242"/>
    </source>
</evidence>
<comment type="caution">
    <text evidence="7">The sequence shown here is derived from an EMBL/GenBank/DDBJ whole genome shotgun (WGS) entry which is preliminary data.</text>
</comment>
<organism evidence="7 8">
    <name type="scientific">Danionella cerebrum</name>
    <dbReference type="NCBI Taxonomy" id="2873325"/>
    <lineage>
        <taxon>Eukaryota</taxon>
        <taxon>Metazoa</taxon>
        <taxon>Chordata</taxon>
        <taxon>Craniata</taxon>
        <taxon>Vertebrata</taxon>
        <taxon>Euteleostomi</taxon>
        <taxon>Actinopterygii</taxon>
        <taxon>Neopterygii</taxon>
        <taxon>Teleostei</taxon>
        <taxon>Ostariophysi</taxon>
        <taxon>Cypriniformes</taxon>
        <taxon>Danionidae</taxon>
        <taxon>Danioninae</taxon>
        <taxon>Danionella</taxon>
    </lineage>
</organism>
<accession>A0A553N170</accession>
<dbReference type="AlphaFoldDB" id="A0A553N170"/>
<evidence type="ECO:0000256" key="2">
    <source>
        <dbReference type="ARBA" id="ARBA00022574"/>
    </source>
</evidence>
<keyword evidence="8" id="KW-1185">Reference proteome</keyword>
<evidence type="ECO:0000313" key="7">
    <source>
        <dbReference type="EMBL" id="TRY59168.1"/>
    </source>
</evidence>